<evidence type="ECO:0000259" key="2">
    <source>
        <dbReference type="Pfam" id="PF21035"/>
    </source>
</evidence>
<protein>
    <recommendedName>
        <fullName evidence="2">Coiled-coil domain-containing protein</fullName>
    </recommendedName>
</protein>
<dbReference type="FunCoup" id="B3S9P5">
    <property type="interactions" value="504"/>
</dbReference>
<dbReference type="eggNOG" id="ENOG502QU8J">
    <property type="taxonomic scope" value="Eukaryota"/>
</dbReference>
<dbReference type="AlphaFoldDB" id="B3S9P5"/>
<keyword evidence="1" id="KW-0175">Coiled coil</keyword>
<evidence type="ECO:0000313" key="4">
    <source>
        <dbReference type="Proteomes" id="UP000009022"/>
    </source>
</evidence>
<dbReference type="OrthoDB" id="2161164at2759"/>
<sequence>MQALAQSGNGFNITCQNIILDSDTLTEGRSNSQSHYLTQPLQPTSDSDYDHILSQLHHALTKTKRKLNSAEVELLNKSDGQLGRKESTGRSQTTIRFKNEALSTKYSVSTQTISTSEIDEELSSNGNFPMQDVHSELVAINEHLKRQSQALLDRQYELDKRESALAEMEDTFRAATSTSLRQLVESEIEDRWYKLKQIDTLTEQNKRYQTQISTLNRRFKNLQQKHAFTLKKASTALHVEKATTDSLKKPLIGTAVKPHQQSTLSKESLGIYDLLSIILEWIVDVHLGHIVDDLEQQGIKKGSPSLPAAFLNERCAKVLPFLAEILPLLPSGHLKIQQPCLQFIYWSVIHLDMAGSQRVILASTYRRIGEELFKPTMSRPIGEATVNASNLSSSIHYPEKNKCNLYLHSTNLRIRILSALIILKIMNQADRLASVLEILHKDLMTDMGKEILLQCKGIAVVTIYLKASNKVLLERVVDLMLLMSMESPLLDDFLNSCSNESWFRACSAVIRSPSTNSLVIEKLSIILQRLSKMK</sequence>
<name>B3S9P5_TRIAD</name>
<dbReference type="HOGENOM" id="CLU_510337_0_0_1"/>
<dbReference type="InParanoid" id="B3S9P5"/>
<reference evidence="3 4" key="1">
    <citation type="journal article" date="2008" name="Nature">
        <title>The Trichoplax genome and the nature of placozoans.</title>
        <authorList>
            <person name="Srivastava M."/>
            <person name="Begovic E."/>
            <person name="Chapman J."/>
            <person name="Putnam N.H."/>
            <person name="Hellsten U."/>
            <person name="Kawashima T."/>
            <person name="Kuo A."/>
            <person name="Mitros T."/>
            <person name="Salamov A."/>
            <person name="Carpenter M.L."/>
            <person name="Signorovitch A.Y."/>
            <person name="Moreno M.A."/>
            <person name="Kamm K."/>
            <person name="Grimwood J."/>
            <person name="Schmutz J."/>
            <person name="Shapiro H."/>
            <person name="Grigoriev I.V."/>
            <person name="Buss L.W."/>
            <person name="Schierwater B."/>
            <person name="Dellaporta S.L."/>
            <person name="Rokhsar D.S."/>
        </authorList>
    </citation>
    <scope>NUCLEOTIDE SEQUENCE [LARGE SCALE GENOMIC DNA]</scope>
    <source>
        <strain evidence="3 4">Grell-BS-1999</strain>
    </source>
</reference>
<dbReference type="GeneID" id="6758211"/>
<keyword evidence="4" id="KW-1185">Reference proteome</keyword>
<dbReference type="PANTHER" id="PTHR34523">
    <property type="entry name" value="COILED-COIL DOMAIN-CONTAINING PROTEIN 138"/>
    <property type="match status" value="1"/>
</dbReference>
<accession>B3S9P5</accession>
<dbReference type="STRING" id="10228.B3S9P5"/>
<dbReference type="RefSeq" id="XP_002116999.1">
    <property type="nucleotide sequence ID" value="XM_002116963.1"/>
</dbReference>
<dbReference type="Pfam" id="PF21035">
    <property type="entry name" value="CCDC138_C"/>
    <property type="match status" value="1"/>
</dbReference>
<dbReference type="PANTHER" id="PTHR34523:SF1">
    <property type="entry name" value="COILED-COIL DOMAIN-CONTAINING PROTEIN 138"/>
    <property type="match status" value="1"/>
</dbReference>
<feature type="domain" description="Coiled-coil" evidence="2">
    <location>
        <begin position="278"/>
        <end position="534"/>
    </location>
</feature>
<dbReference type="Proteomes" id="UP000009022">
    <property type="component" value="Unassembled WGS sequence"/>
</dbReference>
<evidence type="ECO:0000256" key="1">
    <source>
        <dbReference type="SAM" id="Coils"/>
    </source>
</evidence>
<dbReference type="PhylomeDB" id="B3S9P5"/>
<dbReference type="InterPro" id="IPR038798">
    <property type="entry name" value="CCDC138"/>
</dbReference>
<dbReference type="CTD" id="6758211"/>
<dbReference type="InterPro" id="IPR048750">
    <property type="entry name" value="CCDC138_C"/>
</dbReference>
<feature type="coiled-coil region" evidence="1">
    <location>
        <begin position="198"/>
        <end position="225"/>
    </location>
</feature>
<dbReference type="OMA" id="SCSNETW"/>
<proteinExistence type="predicted"/>
<organism evidence="3 4">
    <name type="scientific">Trichoplax adhaerens</name>
    <name type="common">Trichoplax reptans</name>
    <dbReference type="NCBI Taxonomy" id="10228"/>
    <lineage>
        <taxon>Eukaryota</taxon>
        <taxon>Metazoa</taxon>
        <taxon>Placozoa</taxon>
        <taxon>Uniplacotomia</taxon>
        <taxon>Trichoplacea</taxon>
        <taxon>Trichoplacidae</taxon>
        <taxon>Trichoplax</taxon>
    </lineage>
</organism>
<dbReference type="EMBL" id="DS985259">
    <property type="protein sequence ID" value="EDV20573.1"/>
    <property type="molecule type" value="Genomic_DNA"/>
</dbReference>
<evidence type="ECO:0000313" key="3">
    <source>
        <dbReference type="EMBL" id="EDV20573.1"/>
    </source>
</evidence>
<gene>
    <name evidence="3" type="ORF">TRIADDRAFT_60981</name>
</gene>
<dbReference type="KEGG" id="tad:TRIADDRAFT_60981"/>